<comment type="subcellular location">
    <subcellularLocation>
        <location evidence="1">Cell outer membrane</location>
    </subcellularLocation>
</comment>
<evidence type="ECO:0000256" key="1">
    <source>
        <dbReference type="ARBA" id="ARBA00004442"/>
    </source>
</evidence>
<dbReference type="Proteomes" id="UP000004596">
    <property type="component" value="Unassembled WGS sequence"/>
</dbReference>
<evidence type="ECO:0000313" key="9">
    <source>
        <dbReference type="EMBL" id="EDV05264.1"/>
    </source>
</evidence>
<evidence type="ECO:0000256" key="6">
    <source>
        <dbReference type="SAM" id="SignalP"/>
    </source>
</evidence>
<feature type="signal peptide" evidence="6">
    <location>
        <begin position="1"/>
        <end position="25"/>
    </location>
</feature>
<dbReference type="InterPro" id="IPR012944">
    <property type="entry name" value="SusD_RagB_dom"/>
</dbReference>
<proteinExistence type="inferred from homology"/>
<dbReference type="GO" id="GO:0009279">
    <property type="term" value="C:cell outer membrane"/>
    <property type="evidence" value="ECO:0007669"/>
    <property type="project" value="UniProtKB-SubCell"/>
</dbReference>
<evidence type="ECO:0000313" key="10">
    <source>
        <dbReference type="Proteomes" id="UP000004596"/>
    </source>
</evidence>
<dbReference type="eggNOG" id="COG3193">
    <property type="taxonomic scope" value="Bacteria"/>
</dbReference>
<dbReference type="InterPro" id="IPR033985">
    <property type="entry name" value="SusD-like_N"/>
</dbReference>
<evidence type="ECO:0000256" key="5">
    <source>
        <dbReference type="ARBA" id="ARBA00023237"/>
    </source>
</evidence>
<feature type="domain" description="SusD-like N-terminal" evidence="8">
    <location>
        <begin position="23"/>
        <end position="231"/>
    </location>
</feature>
<name>B3CFY6_9BACE</name>
<comment type="similarity">
    <text evidence="2">Belongs to the SusD family.</text>
</comment>
<protein>
    <submittedName>
        <fullName evidence="9">SusD family protein</fullName>
    </submittedName>
</protein>
<dbReference type="STRING" id="471870.BACINT_04409"/>
<reference evidence="9 10" key="1">
    <citation type="submission" date="2008-04" db="EMBL/GenBank/DDBJ databases">
        <title>Draft genome sequence of Bacteroides intestinalis (DSM 17393).</title>
        <authorList>
            <person name="Sudarsanam P."/>
            <person name="Ley R."/>
            <person name="Guruge J."/>
            <person name="Turnbaugh P.J."/>
            <person name="Mahowald M."/>
            <person name="Liep D."/>
            <person name="Gordon J."/>
        </authorList>
    </citation>
    <scope>NUCLEOTIDE SEQUENCE [LARGE SCALE GENOMIC DNA]</scope>
    <source>
        <strain evidence="9 10">DSM 17393</strain>
    </source>
</reference>
<evidence type="ECO:0000259" key="7">
    <source>
        <dbReference type="Pfam" id="PF07980"/>
    </source>
</evidence>
<sequence length="673" mass="76182">MIMKKLYILTLAAAMLITTSCDDFLATDTPSKQSNTNVFNTEAMAEAALMGVYATMSDTYVYGQKISVNWQNISDTENCNLYLTNYKEVNSDYGQNHYYGNSGNSTTRWNNIFRFAELASAAVEGMRGGELLKTNPTVGKPLLGEALTLRALAYFELVRIYGDIPYKKTTSNSDLSNVYIGKIDRDTVYADLVKNLQEAIEYLPWLGSGKASTAERISKGFAKGLLARVALFAGGWSLRDGNQFPDMQLEKHPTIPEMNGYYVGRVKNYKEYYEIAAKQCAEILGDPENPHQLDPDFENIWKTVNHLDQNPYNENLYEVGLGVGNTGDVGTLMGWEVQQGSMYGQQGMGSSYVTSTIYYFYSFGKTDKRRDVTLTFGRWRKENYEDLSLNATNVHYAKWRMYWTSETYRALHLAAAGRVATGINWIVMRYSDIYLMFAEAMNELYGPDHQNTTAGMTARQALEKVRERAFGSGSSEITKYDSDFFNAIVNERAWEFGGEGVRKMDLIRWGLLDSKIEAMKESLCLMLDNQHPVTIFDKTYQPSDFPTVLYYKMRTDDKLYVDYSSPNYYQELGTAPAGYEKIDWFPKTYAKPETGSGTTYRDELAKILVMATGINASYDYSALLGKLKNGGEIGDMLKQYPIGNGTCNYRHPYAIYDTDIYQSKGFLVNSYGY</sequence>
<keyword evidence="3 6" id="KW-0732">Signal</keyword>
<keyword evidence="4" id="KW-0472">Membrane</keyword>
<dbReference type="AlphaFoldDB" id="B3CFY6"/>
<dbReference type="InterPro" id="IPR011990">
    <property type="entry name" value="TPR-like_helical_dom_sf"/>
</dbReference>
<evidence type="ECO:0000256" key="2">
    <source>
        <dbReference type="ARBA" id="ARBA00006275"/>
    </source>
</evidence>
<dbReference type="SUPFAM" id="SSF48452">
    <property type="entry name" value="TPR-like"/>
    <property type="match status" value="1"/>
</dbReference>
<organism evidence="9 10">
    <name type="scientific">Bacteroides intestinalis DSM 17393</name>
    <dbReference type="NCBI Taxonomy" id="471870"/>
    <lineage>
        <taxon>Bacteria</taxon>
        <taxon>Pseudomonadati</taxon>
        <taxon>Bacteroidota</taxon>
        <taxon>Bacteroidia</taxon>
        <taxon>Bacteroidales</taxon>
        <taxon>Bacteroidaceae</taxon>
        <taxon>Bacteroides</taxon>
    </lineage>
</organism>
<feature type="domain" description="RagB/SusD" evidence="7">
    <location>
        <begin position="363"/>
        <end position="523"/>
    </location>
</feature>
<dbReference type="Pfam" id="PF07980">
    <property type="entry name" value="SusD_RagB"/>
    <property type="match status" value="1"/>
</dbReference>
<comment type="caution">
    <text evidence="9">The sequence shown here is derived from an EMBL/GenBank/DDBJ whole genome shotgun (WGS) entry which is preliminary data.</text>
</comment>
<dbReference type="RefSeq" id="WP_007666816.1">
    <property type="nucleotide sequence ID" value="NZ_ABJL02000008.1"/>
</dbReference>
<feature type="chain" id="PRO_5002786894" evidence="6">
    <location>
        <begin position="26"/>
        <end position="673"/>
    </location>
</feature>
<evidence type="ECO:0000256" key="3">
    <source>
        <dbReference type="ARBA" id="ARBA00022729"/>
    </source>
</evidence>
<reference evidence="9 10" key="2">
    <citation type="submission" date="2008-04" db="EMBL/GenBank/DDBJ databases">
        <authorList>
            <person name="Fulton L."/>
            <person name="Clifton S."/>
            <person name="Fulton B."/>
            <person name="Xu J."/>
            <person name="Minx P."/>
            <person name="Pepin K.H."/>
            <person name="Johnson M."/>
            <person name="Thiruvilangam P."/>
            <person name="Bhonagiri V."/>
            <person name="Nash W.E."/>
            <person name="Mardis E.R."/>
            <person name="Wilson R.K."/>
        </authorList>
    </citation>
    <scope>NUCLEOTIDE SEQUENCE [LARGE SCALE GENOMIC DNA]</scope>
    <source>
        <strain evidence="9 10">DSM 17393</strain>
    </source>
</reference>
<dbReference type="GeneID" id="26161618"/>
<dbReference type="PROSITE" id="PS51257">
    <property type="entry name" value="PROKAR_LIPOPROTEIN"/>
    <property type="match status" value="1"/>
</dbReference>
<gene>
    <name evidence="9" type="ORF">BACINT_04409</name>
</gene>
<dbReference type="EMBL" id="ABJL02000008">
    <property type="protein sequence ID" value="EDV05264.1"/>
    <property type="molecule type" value="Genomic_DNA"/>
</dbReference>
<keyword evidence="5" id="KW-0998">Cell outer membrane</keyword>
<evidence type="ECO:0000256" key="4">
    <source>
        <dbReference type="ARBA" id="ARBA00023136"/>
    </source>
</evidence>
<accession>B3CFY6</accession>
<dbReference type="Gene3D" id="1.25.40.390">
    <property type="match status" value="1"/>
</dbReference>
<dbReference type="Pfam" id="PF14322">
    <property type="entry name" value="SusD-like_3"/>
    <property type="match status" value="1"/>
</dbReference>
<evidence type="ECO:0000259" key="8">
    <source>
        <dbReference type="Pfam" id="PF14322"/>
    </source>
</evidence>